<dbReference type="GO" id="GO:0008757">
    <property type="term" value="F:S-adenosylmethionine-dependent methyltransferase activity"/>
    <property type="evidence" value="ECO:0007669"/>
    <property type="project" value="UniProtKB-ARBA"/>
</dbReference>
<reference evidence="1 2" key="1">
    <citation type="journal article" date="2016" name="Mol. Biol. Evol.">
        <title>Comparative Genomics of Early-Diverging Mushroom-Forming Fungi Provides Insights into the Origins of Lignocellulose Decay Capabilities.</title>
        <authorList>
            <person name="Nagy L.G."/>
            <person name="Riley R."/>
            <person name="Tritt A."/>
            <person name="Adam C."/>
            <person name="Daum C."/>
            <person name="Floudas D."/>
            <person name="Sun H."/>
            <person name="Yadav J.S."/>
            <person name="Pangilinan J."/>
            <person name="Larsson K.H."/>
            <person name="Matsuura K."/>
            <person name="Barry K."/>
            <person name="Labutti K."/>
            <person name="Kuo R."/>
            <person name="Ohm R.A."/>
            <person name="Bhattacharya S.S."/>
            <person name="Shirouzu T."/>
            <person name="Yoshinaga Y."/>
            <person name="Martin F.M."/>
            <person name="Grigoriev I.V."/>
            <person name="Hibbett D.S."/>
        </authorList>
    </citation>
    <scope>NUCLEOTIDE SEQUENCE [LARGE SCALE GENOMIC DNA]</scope>
    <source>
        <strain evidence="1 2">L-15889</strain>
    </source>
</reference>
<sequence length="274" mass="29428">MDPDEFIGDTFALYSDTLDLNDDEEIHYGPLVLTVAPKEGKANTLLADHLFSPSLLLAEHIERGLIPLERKTVVELGAGCALPSLLASTLAHPPSLVVITDYPDETILGNLRQNVARNAGKTADGCVVQCCGYEWGKDPRPLLASLSATSPGFDVVILSDLLHFDASHTVLLASLTALLRKSPDARAYVAAGKYTSSVHCAHFVRIAAEAGIVLEEGTDSDSGENGESIWRGTMQVSGGGLDREQLAVRKGMCRWWVGRWADLSNMKARDGGDT</sequence>
<dbReference type="AlphaFoldDB" id="A0A165LKK7"/>
<evidence type="ECO:0000313" key="1">
    <source>
        <dbReference type="EMBL" id="KZT64543.1"/>
    </source>
</evidence>
<dbReference type="Pfam" id="PF10294">
    <property type="entry name" value="Methyltransf_16"/>
    <property type="match status" value="1"/>
</dbReference>
<dbReference type="PANTHER" id="PTHR14614:SF10">
    <property type="entry name" value="PROTEIN N-TERMINAL AND LYSINE N-METHYLTRANSFERASE EFM7"/>
    <property type="match status" value="1"/>
</dbReference>
<keyword evidence="2" id="KW-1185">Reference proteome</keyword>
<gene>
    <name evidence="1" type="ORF">DAEQUDRAFT_678413</name>
</gene>
<organism evidence="1 2">
    <name type="scientific">Daedalea quercina L-15889</name>
    <dbReference type="NCBI Taxonomy" id="1314783"/>
    <lineage>
        <taxon>Eukaryota</taxon>
        <taxon>Fungi</taxon>
        <taxon>Dikarya</taxon>
        <taxon>Basidiomycota</taxon>
        <taxon>Agaricomycotina</taxon>
        <taxon>Agaricomycetes</taxon>
        <taxon>Polyporales</taxon>
        <taxon>Fomitopsis</taxon>
    </lineage>
</organism>
<dbReference type="Gene3D" id="3.40.50.150">
    <property type="entry name" value="Vaccinia Virus protein VP39"/>
    <property type="match status" value="1"/>
</dbReference>
<dbReference type="PANTHER" id="PTHR14614">
    <property type="entry name" value="HEPATOCELLULAR CARCINOMA-ASSOCIATED ANTIGEN"/>
    <property type="match status" value="1"/>
</dbReference>
<proteinExistence type="predicted"/>
<dbReference type="OrthoDB" id="46564at2759"/>
<dbReference type="STRING" id="1314783.A0A165LKK7"/>
<dbReference type="SUPFAM" id="SSF53335">
    <property type="entry name" value="S-adenosyl-L-methionine-dependent methyltransferases"/>
    <property type="match status" value="1"/>
</dbReference>
<accession>A0A165LKK7</accession>
<name>A0A165LKK7_9APHY</name>
<evidence type="ECO:0008006" key="3">
    <source>
        <dbReference type="Google" id="ProtNLM"/>
    </source>
</evidence>
<dbReference type="EMBL" id="KV429125">
    <property type="protein sequence ID" value="KZT64543.1"/>
    <property type="molecule type" value="Genomic_DNA"/>
</dbReference>
<dbReference type="GO" id="GO:0005737">
    <property type="term" value="C:cytoplasm"/>
    <property type="evidence" value="ECO:0007669"/>
    <property type="project" value="TreeGrafter"/>
</dbReference>
<protein>
    <recommendedName>
        <fullName evidence="3">Nicotinamide N-methyltransferase</fullName>
    </recommendedName>
</protein>
<dbReference type="InterPro" id="IPR019410">
    <property type="entry name" value="Methyltransf_16"/>
</dbReference>
<evidence type="ECO:0000313" key="2">
    <source>
        <dbReference type="Proteomes" id="UP000076727"/>
    </source>
</evidence>
<dbReference type="Proteomes" id="UP000076727">
    <property type="component" value="Unassembled WGS sequence"/>
</dbReference>
<dbReference type="InterPro" id="IPR029063">
    <property type="entry name" value="SAM-dependent_MTases_sf"/>
</dbReference>